<dbReference type="STRING" id="870435.A0A0C3KBI9"/>
<keyword evidence="3" id="KW-1185">Reference proteome</keyword>
<gene>
    <name evidence="2" type="ORF">M404DRAFT_108916</name>
</gene>
<dbReference type="InParanoid" id="A0A0C3KBI9"/>
<dbReference type="EMBL" id="KN831961">
    <property type="protein sequence ID" value="KIO07002.1"/>
    <property type="molecule type" value="Genomic_DNA"/>
</dbReference>
<evidence type="ECO:0000313" key="3">
    <source>
        <dbReference type="Proteomes" id="UP000054217"/>
    </source>
</evidence>
<feature type="domain" description="GST N-terminal" evidence="1">
    <location>
        <begin position="10"/>
        <end position="100"/>
    </location>
</feature>
<dbReference type="Gene3D" id="3.40.30.10">
    <property type="entry name" value="Glutaredoxin"/>
    <property type="match status" value="1"/>
</dbReference>
<sequence length="239" mass="27988">MIPLILYDFPSKLEGNHWSPSITWSYRFALGYKNLPFRVEWVEYPDLAPRMKEIGAKPSKRLDGTEKYTLPVLSDPNTGALVTDSLEIAEYLEKTYLDKPIFSNKSKGLIRAFDSVVINLLLAAFKFPIVRTSEILNERSAEFYIATRETMFEEKFTELSAEGLKREEHWTNLERMFNTSQEWYDKEEGKWLMGDVFSYADIIVAAILFWLKRVLHDDEWEKIASWHDGKWAKLLVDVE</sequence>
<dbReference type="HOGENOM" id="CLU_011226_4_0_1"/>
<reference evidence="3" key="2">
    <citation type="submission" date="2015-01" db="EMBL/GenBank/DDBJ databases">
        <title>Evolutionary Origins and Diversification of the Mycorrhizal Mutualists.</title>
        <authorList>
            <consortium name="DOE Joint Genome Institute"/>
            <consortium name="Mycorrhizal Genomics Consortium"/>
            <person name="Kohler A."/>
            <person name="Kuo A."/>
            <person name="Nagy L.G."/>
            <person name="Floudas D."/>
            <person name="Copeland A."/>
            <person name="Barry K.W."/>
            <person name="Cichocki N."/>
            <person name="Veneault-Fourrey C."/>
            <person name="LaButti K."/>
            <person name="Lindquist E.A."/>
            <person name="Lipzen A."/>
            <person name="Lundell T."/>
            <person name="Morin E."/>
            <person name="Murat C."/>
            <person name="Riley R."/>
            <person name="Ohm R."/>
            <person name="Sun H."/>
            <person name="Tunlid A."/>
            <person name="Henrissat B."/>
            <person name="Grigoriev I.V."/>
            <person name="Hibbett D.S."/>
            <person name="Martin F."/>
        </authorList>
    </citation>
    <scope>NUCLEOTIDE SEQUENCE [LARGE SCALE GENOMIC DNA]</scope>
    <source>
        <strain evidence="3">Marx 270</strain>
    </source>
</reference>
<dbReference type="SUPFAM" id="SSF52833">
    <property type="entry name" value="Thioredoxin-like"/>
    <property type="match status" value="1"/>
</dbReference>
<protein>
    <recommendedName>
        <fullName evidence="1">GST N-terminal domain-containing protein</fullName>
    </recommendedName>
</protein>
<reference evidence="2 3" key="1">
    <citation type="submission" date="2014-04" db="EMBL/GenBank/DDBJ databases">
        <authorList>
            <consortium name="DOE Joint Genome Institute"/>
            <person name="Kuo A."/>
            <person name="Kohler A."/>
            <person name="Costa M.D."/>
            <person name="Nagy L.G."/>
            <person name="Floudas D."/>
            <person name="Copeland A."/>
            <person name="Barry K.W."/>
            <person name="Cichocki N."/>
            <person name="Veneault-Fourrey C."/>
            <person name="LaButti K."/>
            <person name="Lindquist E.A."/>
            <person name="Lipzen A."/>
            <person name="Lundell T."/>
            <person name="Morin E."/>
            <person name="Murat C."/>
            <person name="Sun H."/>
            <person name="Tunlid A."/>
            <person name="Henrissat B."/>
            <person name="Grigoriev I.V."/>
            <person name="Hibbett D.S."/>
            <person name="Martin F."/>
            <person name="Nordberg H.P."/>
            <person name="Cantor M.N."/>
            <person name="Hua S.X."/>
        </authorList>
    </citation>
    <scope>NUCLEOTIDE SEQUENCE [LARGE SCALE GENOMIC DNA]</scope>
    <source>
        <strain evidence="2 3">Marx 270</strain>
    </source>
</reference>
<dbReference type="InterPro" id="IPR004045">
    <property type="entry name" value="Glutathione_S-Trfase_N"/>
</dbReference>
<dbReference type="OrthoDB" id="4951845at2759"/>
<evidence type="ECO:0000313" key="2">
    <source>
        <dbReference type="EMBL" id="KIO07002.1"/>
    </source>
</evidence>
<feature type="non-terminal residue" evidence="2">
    <location>
        <position position="239"/>
    </location>
</feature>
<dbReference type="CDD" id="cd00299">
    <property type="entry name" value="GST_C_family"/>
    <property type="match status" value="1"/>
</dbReference>
<dbReference type="Gene3D" id="1.20.1050.10">
    <property type="match status" value="1"/>
</dbReference>
<dbReference type="AlphaFoldDB" id="A0A0C3KBI9"/>
<organism evidence="2 3">
    <name type="scientific">Pisolithus tinctorius Marx 270</name>
    <dbReference type="NCBI Taxonomy" id="870435"/>
    <lineage>
        <taxon>Eukaryota</taxon>
        <taxon>Fungi</taxon>
        <taxon>Dikarya</taxon>
        <taxon>Basidiomycota</taxon>
        <taxon>Agaricomycotina</taxon>
        <taxon>Agaricomycetes</taxon>
        <taxon>Agaricomycetidae</taxon>
        <taxon>Boletales</taxon>
        <taxon>Sclerodermatineae</taxon>
        <taxon>Pisolithaceae</taxon>
        <taxon>Pisolithus</taxon>
    </lineage>
</organism>
<proteinExistence type="predicted"/>
<accession>A0A0C3KBI9</accession>
<dbReference type="PROSITE" id="PS50404">
    <property type="entry name" value="GST_NTER"/>
    <property type="match status" value="1"/>
</dbReference>
<dbReference type="Pfam" id="PF22041">
    <property type="entry name" value="GST_C_7"/>
    <property type="match status" value="1"/>
</dbReference>
<dbReference type="SUPFAM" id="SSF47616">
    <property type="entry name" value="GST C-terminal domain-like"/>
    <property type="match status" value="1"/>
</dbReference>
<dbReference type="Pfam" id="PF13409">
    <property type="entry name" value="GST_N_2"/>
    <property type="match status" value="1"/>
</dbReference>
<dbReference type="Proteomes" id="UP000054217">
    <property type="component" value="Unassembled WGS sequence"/>
</dbReference>
<dbReference type="InterPro" id="IPR054416">
    <property type="entry name" value="GST_UstS-like_C"/>
</dbReference>
<name>A0A0C3KBI9_PISTI</name>
<dbReference type="InterPro" id="IPR036282">
    <property type="entry name" value="Glutathione-S-Trfase_C_sf"/>
</dbReference>
<dbReference type="InterPro" id="IPR036249">
    <property type="entry name" value="Thioredoxin-like_sf"/>
</dbReference>
<evidence type="ECO:0000259" key="1">
    <source>
        <dbReference type="PROSITE" id="PS50404"/>
    </source>
</evidence>